<keyword evidence="2" id="KW-1185">Reference proteome</keyword>
<dbReference type="PATRIC" id="fig|571915.4.peg.2253"/>
<reference evidence="1 2" key="1">
    <citation type="journal article" date="2015" name="Genome Announc.">
        <title>Complete Genome Sequence of the Type Strain Corynebacterium mustelae DSM 45274, Isolated from Various Tissues of a Male Ferret with Lethal Sepsis.</title>
        <authorList>
            <person name="Ruckert C."/>
            <person name="Eimer J."/>
            <person name="Winkler A."/>
            <person name="Tauch A."/>
        </authorList>
    </citation>
    <scope>NUCLEOTIDE SEQUENCE [LARGE SCALE GENOMIC DNA]</scope>
    <source>
        <strain evidence="1 2">DSM 45274</strain>
    </source>
</reference>
<accession>A0A0G3H3M5</accession>
<dbReference type="RefSeq" id="WP_047262459.1">
    <property type="nucleotide sequence ID" value="NZ_CP011542.1"/>
</dbReference>
<dbReference type="EMBL" id="CP011542">
    <property type="protein sequence ID" value="AKK06433.1"/>
    <property type="molecule type" value="Genomic_DNA"/>
</dbReference>
<evidence type="ECO:0000313" key="1">
    <source>
        <dbReference type="EMBL" id="AKK06433.1"/>
    </source>
</evidence>
<organism evidence="1 2">
    <name type="scientific">Corynebacterium mustelae</name>
    <dbReference type="NCBI Taxonomy" id="571915"/>
    <lineage>
        <taxon>Bacteria</taxon>
        <taxon>Bacillati</taxon>
        <taxon>Actinomycetota</taxon>
        <taxon>Actinomycetes</taxon>
        <taxon>Mycobacteriales</taxon>
        <taxon>Corynebacteriaceae</taxon>
        <taxon>Corynebacterium</taxon>
    </lineage>
</organism>
<proteinExistence type="predicted"/>
<name>A0A0G3H3M5_9CORY</name>
<gene>
    <name evidence="1" type="ORF">CMUST_10585</name>
</gene>
<sequence>MKITVLVDGNEFFEYASVFHTIDCDRSAGSFSVECGVLFVHTERGLFVGDPYDEDSYRVEEIESLPGDAHRALLDSGDVLNIQCENPLDSYIFQQLQTSFSQPEGNEVFDSITVVFSPDGLSSCDVYRDPDSGDLMERNFALSLHVGSSEGTRRLRLSEFGNVLHNHEEVSSIDFVESSLVCHLTNGATVERELKLAGFLTKIIKDLQEICRNPA</sequence>
<dbReference type="KEGG" id="cmv:CMUST_10585"/>
<evidence type="ECO:0000313" key="2">
    <source>
        <dbReference type="Proteomes" id="UP000035199"/>
    </source>
</evidence>
<dbReference type="STRING" id="571915.CMUST_10585"/>
<protein>
    <submittedName>
        <fullName evidence="1">Uncharacterized protein</fullName>
    </submittedName>
</protein>
<dbReference type="Proteomes" id="UP000035199">
    <property type="component" value="Chromosome"/>
</dbReference>
<reference evidence="2" key="2">
    <citation type="submission" date="2015-05" db="EMBL/GenBank/DDBJ databases">
        <title>Complete genome sequence of Corynebacterium mustelae DSM 45274, isolated from various tissues of a male ferret with lethal sepsis.</title>
        <authorList>
            <person name="Ruckert C."/>
            <person name="Albersmeier A."/>
            <person name="Winkler A."/>
            <person name="Tauch A."/>
        </authorList>
    </citation>
    <scope>NUCLEOTIDE SEQUENCE [LARGE SCALE GENOMIC DNA]</scope>
    <source>
        <strain evidence="2">DSM 45274</strain>
    </source>
</reference>
<dbReference type="AlphaFoldDB" id="A0A0G3H3M5"/>